<feature type="compositionally biased region" description="Acidic residues" evidence="1">
    <location>
        <begin position="104"/>
        <end position="115"/>
    </location>
</feature>
<dbReference type="SUPFAM" id="SSF49764">
    <property type="entry name" value="HSP20-like chaperones"/>
    <property type="match status" value="1"/>
</dbReference>
<evidence type="ECO:0000256" key="1">
    <source>
        <dbReference type="SAM" id="MobiDB-lite"/>
    </source>
</evidence>
<feature type="domain" description="CS" evidence="2">
    <location>
        <begin position="1"/>
        <end position="89"/>
    </location>
</feature>
<dbReference type="HOGENOM" id="CLU_085152_0_0_1"/>
<dbReference type="Proteomes" id="UP000054248">
    <property type="component" value="Unassembled WGS sequence"/>
</dbReference>
<dbReference type="CDD" id="cd06463">
    <property type="entry name" value="p23_like"/>
    <property type="match status" value="1"/>
</dbReference>
<evidence type="ECO:0000313" key="4">
    <source>
        <dbReference type="Proteomes" id="UP000054248"/>
    </source>
</evidence>
<protein>
    <recommendedName>
        <fullName evidence="2">CS domain-containing protein</fullName>
    </recommendedName>
</protein>
<reference evidence="4" key="2">
    <citation type="submission" date="2015-01" db="EMBL/GenBank/DDBJ databases">
        <title>Evolutionary Origins and Diversification of the Mycorrhizal Mutualists.</title>
        <authorList>
            <consortium name="DOE Joint Genome Institute"/>
            <consortium name="Mycorrhizal Genomics Consortium"/>
            <person name="Kohler A."/>
            <person name="Kuo A."/>
            <person name="Nagy L.G."/>
            <person name="Floudas D."/>
            <person name="Copeland A."/>
            <person name="Barry K.W."/>
            <person name="Cichocki N."/>
            <person name="Veneault-Fourrey C."/>
            <person name="LaButti K."/>
            <person name="Lindquist E.A."/>
            <person name="Lipzen A."/>
            <person name="Lundell T."/>
            <person name="Morin E."/>
            <person name="Murat C."/>
            <person name="Riley R."/>
            <person name="Ohm R."/>
            <person name="Sun H."/>
            <person name="Tunlid A."/>
            <person name="Henrissat B."/>
            <person name="Grigoriev I.V."/>
            <person name="Hibbett D.S."/>
            <person name="Martin F."/>
        </authorList>
    </citation>
    <scope>NUCLEOTIDE SEQUENCE [LARGE SCALE GENOMIC DNA]</scope>
    <source>
        <strain evidence="4">MUT 4182</strain>
    </source>
</reference>
<dbReference type="GO" id="GO:0051082">
    <property type="term" value="F:unfolded protein binding"/>
    <property type="evidence" value="ECO:0007669"/>
    <property type="project" value="TreeGrafter"/>
</dbReference>
<dbReference type="PANTHER" id="PTHR12967:SF0">
    <property type="entry name" value="PROTEIN SHQ1 HOMOLOG"/>
    <property type="match status" value="1"/>
</dbReference>
<organism evidence="3 4">
    <name type="scientific">Tulasnella calospora MUT 4182</name>
    <dbReference type="NCBI Taxonomy" id="1051891"/>
    <lineage>
        <taxon>Eukaryota</taxon>
        <taxon>Fungi</taxon>
        <taxon>Dikarya</taxon>
        <taxon>Basidiomycota</taxon>
        <taxon>Agaricomycotina</taxon>
        <taxon>Agaricomycetes</taxon>
        <taxon>Cantharellales</taxon>
        <taxon>Tulasnellaceae</taxon>
        <taxon>Tulasnella</taxon>
    </lineage>
</organism>
<sequence length="292" mass="32815">MITPKFSCTQNESSVTISLYVPSVRASEVEVDVDGTQFSVHINPYFLRLNFSGNVVEDDDSYARYDPSTGYLTVKLSKETRGEDFGDLDLLARLLAPRSSSAAEETDGPLGEEEPKDGVYHPTIEVIGGSEDPADELATVTENLTLDEERRALLEAEQAGWHYPQSVPSDHPELSTSINKPYGFLDAYSGYFKHVGHTSNEVNELGEDAERLTMPERRKRREAHENQKWDQEYYLADFVNDEEIQEIIRWTSPYASANGVDFTEEENAAMLRLPRKECTKTVGMSRVESAGE</sequence>
<dbReference type="AlphaFoldDB" id="A0A0C3LAL9"/>
<dbReference type="PROSITE" id="PS51203">
    <property type="entry name" value="CS"/>
    <property type="match status" value="1"/>
</dbReference>
<evidence type="ECO:0000313" key="3">
    <source>
        <dbReference type="EMBL" id="KIO18512.1"/>
    </source>
</evidence>
<proteinExistence type="predicted"/>
<reference evidence="3 4" key="1">
    <citation type="submission" date="2014-04" db="EMBL/GenBank/DDBJ databases">
        <authorList>
            <consortium name="DOE Joint Genome Institute"/>
            <person name="Kuo A."/>
            <person name="Girlanda M."/>
            <person name="Perotto S."/>
            <person name="Kohler A."/>
            <person name="Nagy L.G."/>
            <person name="Floudas D."/>
            <person name="Copeland A."/>
            <person name="Barry K.W."/>
            <person name="Cichocki N."/>
            <person name="Veneault-Fourrey C."/>
            <person name="LaButti K."/>
            <person name="Lindquist E.A."/>
            <person name="Lipzen A."/>
            <person name="Lundell T."/>
            <person name="Morin E."/>
            <person name="Murat C."/>
            <person name="Sun H."/>
            <person name="Tunlid A."/>
            <person name="Henrissat B."/>
            <person name="Grigoriev I.V."/>
            <person name="Hibbett D.S."/>
            <person name="Martin F."/>
            <person name="Nordberg H.P."/>
            <person name="Cantor M.N."/>
            <person name="Hua S.X."/>
        </authorList>
    </citation>
    <scope>NUCLEOTIDE SEQUENCE [LARGE SCALE GENOMIC DNA]</scope>
    <source>
        <strain evidence="3 4">MUT 4182</strain>
    </source>
</reference>
<dbReference type="OrthoDB" id="73639at2759"/>
<accession>A0A0C3LAL9</accession>
<dbReference type="STRING" id="1051891.A0A0C3LAL9"/>
<dbReference type="InterPro" id="IPR008978">
    <property type="entry name" value="HSP20-like_chaperone"/>
</dbReference>
<dbReference type="InterPro" id="IPR039742">
    <property type="entry name" value="Shq1"/>
</dbReference>
<dbReference type="GO" id="GO:0000493">
    <property type="term" value="P:box H/ACA snoRNP assembly"/>
    <property type="evidence" value="ECO:0007669"/>
    <property type="project" value="InterPro"/>
</dbReference>
<dbReference type="Gene3D" id="2.60.40.790">
    <property type="match status" value="1"/>
</dbReference>
<keyword evidence="4" id="KW-1185">Reference proteome</keyword>
<dbReference type="Pfam" id="PF21413">
    <property type="entry name" value="SHQ1-like_CS"/>
    <property type="match status" value="1"/>
</dbReference>
<dbReference type="GO" id="GO:0005737">
    <property type="term" value="C:cytoplasm"/>
    <property type="evidence" value="ECO:0007669"/>
    <property type="project" value="TreeGrafter"/>
</dbReference>
<dbReference type="EMBL" id="KN823281">
    <property type="protein sequence ID" value="KIO18512.1"/>
    <property type="molecule type" value="Genomic_DNA"/>
</dbReference>
<dbReference type="InterPro" id="IPR048696">
    <property type="entry name" value="SHQ1-like_CS"/>
</dbReference>
<dbReference type="GO" id="GO:0005654">
    <property type="term" value="C:nucleoplasm"/>
    <property type="evidence" value="ECO:0007669"/>
    <property type="project" value="TreeGrafter"/>
</dbReference>
<dbReference type="PANTHER" id="PTHR12967">
    <property type="entry name" value="PROTEIN SHQ1 HOMOLOG"/>
    <property type="match status" value="1"/>
</dbReference>
<gene>
    <name evidence="3" type="ORF">M407DRAFT_225511</name>
</gene>
<name>A0A0C3LAL9_9AGAM</name>
<feature type="region of interest" description="Disordered" evidence="1">
    <location>
        <begin position="99"/>
        <end position="132"/>
    </location>
</feature>
<evidence type="ECO:0000259" key="2">
    <source>
        <dbReference type="PROSITE" id="PS51203"/>
    </source>
</evidence>
<dbReference type="InterPro" id="IPR007052">
    <property type="entry name" value="CS_dom"/>
</dbReference>